<feature type="domain" description="Glycosyl hydrolases family 39 N-terminal catalytic" evidence="5">
    <location>
        <begin position="10"/>
        <end position="509"/>
    </location>
</feature>
<dbReference type="GO" id="GO:0004553">
    <property type="term" value="F:hydrolase activity, hydrolyzing O-glycosyl compounds"/>
    <property type="evidence" value="ECO:0007669"/>
    <property type="project" value="InterPro"/>
</dbReference>
<evidence type="ECO:0000313" key="7">
    <source>
        <dbReference type="Proteomes" id="UP000215509"/>
    </source>
</evidence>
<dbReference type="InterPro" id="IPR000514">
    <property type="entry name" value="Glyco_hydro_39"/>
</dbReference>
<dbReference type="PROSITE" id="PS01027">
    <property type="entry name" value="GLYCOSYL_HYDROL_F39"/>
    <property type="match status" value="1"/>
</dbReference>
<proteinExistence type="inferred from homology"/>
<evidence type="ECO:0000256" key="1">
    <source>
        <dbReference type="ARBA" id="ARBA00008875"/>
    </source>
</evidence>
<dbReference type="InterPro" id="IPR051923">
    <property type="entry name" value="Glycosyl_Hydrolase_39"/>
</dbReference>
<comment type="similarity">
    <text evidence="1">Belongs to the glycosyl hydrolase 39 family.</text>
</comment>
<organism evidence="6 7">
    <name type="scientific">Paenibacillus rigui</name>
    <dbReference type="NCBI Taxonomy" id="554312"/>
    <lineage>
        <taxon>Bacteria</taxon>
        <taxon>Bacillati</taxon>
        <taxon>Bacillota</taxon>
        <taxon>Bacilli</taxon>
        <taxon>Bacillales</taxon>
        <taxon>Paenibacillaceae</taxon>
        <taxon>Paenibacillus</taxon>
    </lineage>
</organism>
<dbReference type="PANTHER" id="PTHR12631:SF10">
    <property type="entry name" value="BETA-XYLOSIDASE-LIKE PROTEIN-RELATED"/>
    <property type="match status" value="1"/>
</dbReference>
<dbReference type="SUPFAM" id="SSF51445">
    <property type="entry name" value="(Trans)glycosidases"/>
    <property type="match status" value="1"/>
</dbReference>
<comment type="caution">
    <text evidence="6">The sequence shown here is derived from an EMBL/GenBank/DDBJ whole genome shotgun (WGS) entry which is preliminary data.</text>
</comment>
<name>A0A229UQP1_9BACL</name>
<evidence type="ECO:0000256" key="3">
    <source>
        <dbReference type="ARBA" id="ARBA00023295"/>
    </source>
</evidence>
<evidence type="ECO:0000256" key="2">
    <source>
        <dbReference type="ARBA" id="ARBA00022801"/>
    </source>
</evidence>
<dbReference type="OrthoDB" id="9776971at2"/>
<gene>
    <name evidence="6" type="ORF">CF651_13610</name>
</gene>
<feature type="active site" description="Proton donor" evidence="4">
    <location>
        <position position="161"/>
    </location>
</feature>
<dbReference type="InterPro" id="IPR049165">
    <property type="entry name" value="GH39_as"/>
</dbReference>
<keyword evidence="3" id="KW-0326">Glycosidase</keyword>
<keyword evidence="7" id="KW-1185">Reference proteome</keyword>
<evidence type="ECO:0000259" key="5">
    <source>
        <dbReference type="Pfam" id="PF01229"/>
    </source>
</evidence>
<sequence length="528" mass="60296">MCITLTIQEINISQEGKKLTPIWNKCVGAGRANEGLRANWLEQLQMVVSECGFEYIRFHGLFHDDMFVYNEVNGAVAHNWQYVDELFDRLLDMGIRPFVEFGFTPKDLASGEGTVFWWKGNVTPPSSYEAWTELIYQSVQHWIQRYGIDEVLQWFFEVWNEPNLSPFWKGTRTQYYELYKCSVQAIKSIHPKLRVGGPATSNFVPDDRFDGDREDLSKHQTFTSPNIDDAEWRPVWVKDFLEYCSREQLPVDFVSCHPYPTDFALDGHGNGRNYSRSVEATRRDLTLLKRIVQESAFPEAEIHLTEWSSSPSPRDHSHDHLPAAAYVVKANLDAASLTDSLSYWTFTDVFEEKGAGASIFHGGFGMVNFQGIVKPTFHAYRFLNRLGDIEIDRVEQGIVTRSSKDGRIAALFYNYDHESVPTAPPVTNNREEAEQVQQSGRPRSLQLQLSGLKPNSLFRVEAVDEEHGYAIPLWKGMGLPEPPNREQTQLLKAASQRTRQSALSADENGVLHLNIELAPWSILLLKQV</sequence>
<dbReference type="InterPro" id="IPR049166">
    <property type="entry name" value="GH39_cat"/>
</dbReference>
<keyword evidence="2" id="KW-0378">Hydrolase</keyword>
<dbReference type="InterPro" id="IPR017853">
    <property type="entry name" value="GH"/>
</dbReference>
<dbReference type="PRINTS" id="PR00745">
    <property type="entry name" value="GLHYDRLASE39"/>
</dbReference>
<protein>
    <submittedName>
        <fullName evidence="6">Beta-xylosidase</fullName>
    </submittedName>
</protein>
<dbReference type="Proteomes" id="UP000215509">
    <property type="component" value="Unassembled WGS sequence"/>
</dbReference>
<dbReference type="AlphaFoldDB" id="A0A229UQP1"/>
<accession>A0A229UQP1</accession>
<reference evidence="6 7" key="1">
    <citation type="submission" date="2017-07" db="EMBL/GenBank/DDBJ databases">
        <title>Genome sequencing and assembly of Paenibacillus rigui.</title>
        <authorList>
            <person name="Mayilraj S."/>
        </authorList>
    </citation>
    <scope>NUCLEOTIDE SEQUENCE [LARGE SCALE GENOMIC DNA]</scope>
    <source>
        <strain evidence="6 7">JCM 16352</strain>
    </source>
</reference>
<dbReference type="Pfam" id="PF01229">
    <property type="entry name" value="Glyco_hydro_39"/>
    <property type="match status" value="1"/>
</dbReference>
<dbReference type="SUPFAM" id="SSF51011">
    <property type="entry name" value="Glycosyl hydrolase domain"/>
    <property type="match status" value="1"/>
</dbReference>
<dbReference type="GO" id="GO:0005975">
    <property type="term" value="P:carbohydrate metabolic process"/>
    <property type="evidence" value="ECO:0007669"/>
    <property type="project" value="InterPro"/>
</dbReference>
<evidence type="ECO:0000313" key="6">
    <source>
        <dbReference type="EMBL" id="OXM85738.1"/>
    </source>
</evidence>
<dbReference type="EMBL" id="NMQW01000018">
    <property type="protein sequence ID" value="OXM85738.1"/>
    <property type="molecule type" value="Genomic_DNA"/>
</dbReference>
<dbReference type="PANTHER" id="PTHR12631">
    <property type="entry name" value="ALPHA-L-IDURONIDASE"/>
    <property type="match status" value="1"/>
</dbReference>
<dbReference type="Gene3D" id="2.60.40.1500">
    <property type="entry name" value="Glycosyl hydrolase domain, family 39"/>
    <property type="match status" value="1"/>
</dbReference>
<dbReference type="Gene3D" id="3.20.20.80">
    <property type="entry name" value="Glycosidases"/>
    <property type="match status" value="1"/>
</dbReference>
<evidence type="ECO:0000256" key="4">
    <source>
        <dbReference type="PIRSR" id="PIRSR600514-1"/>
    </source>
</evidence>